<feature type="compositionally biased region" description="Low complexity" evidence="1">
    <location>
        <begin position="208"/>
        <end position="218"/>
    </location>
</feature>
<proteinExistence type="predicted"/>
<feature type="region of interest" description="Disordered" evidence="1">
    <location>
        <begin position="263"/>
        <end position="296"/>
    </location>
</feature>
<gene>
    <name evidence="2" type="ORF">SRIMR7_18750</name>
</gene>
<dbReference type="EMBL" id="CP094298">
    <property type="protein sequence ID" value="UNZ04201.1"/>
    <property type="molecule type" value="Genomic_DNA"/>
</dbReference>
<evidence type="ECO:0000313" key="2">
    <source>
        <dbReference type="EMBL" id="UNZ04201.1"/>
    </source>
</evidence>
<feature type="compositionally biased region" description="Basic residues" evidence="1">
    <location>
        <begin position="278"/>
        <end position="296"/>
    </location>
</feature>
<sequence length="296" mass="29016">MEVDGAALLVLGDLGEGHPGVLPERALSEAGALGDLPSQVDGEAPPEGTGVRVPEDGGFVVVGVGVECGAEGGVLLVVEGTAAAAADRTGRPGRAVVDRAEAGRGEGGEDAGVGGDAFRDAFAAAQAGGDQLEGVATVDLGAGRAAGGAAVVAADQEVTGREGGGVEVVEDVADLAGVGVQGVFGAVTVEADRVGAAAEAGELAQECGHGAEGGQFSEFGERGQGGGGDDGLSPSGFGWKGEAPGAADAWRYRGRPGGSVYCWSVSGGGDRGAASAGRQRRPPRTRPRRRRRPGAR</sequence>
<evidence type="ECO:0000256" key="1">
    <source>
        <dbReference type="SAM" id="MobiDB-lite"/>
    </source>
</evidence>
<keyword evidence="3" id="KW-1185">Reference proteome</keyword>
<accession>A0ABY3Z2Z0</accession>
<name>A0ABY3Z2Z0_STRRM</name>
<evidence type="ECO:0000313" key="3">
    <source>
        <dbReference type="Proteomes" id="UP000829494"/>
    </source>
</evidence>
<reference evidence="2 3" key="1">
    <citation type="submission" date="2022-03" db="EMBL/GenBank/DDBJ databases">
        <title>Complete genome of Streptomyces rimosus ssp. rimosus R7 (=ATCC 10970).</title>
        <authorList>
            <person name="Beganovic S."/>
            <person name="Ruckert C."/>
            <person name="Busche T."/>
            <person name="Kalinowski J."/>
            <person name="Wittmann C."/>
        </authorList>
    </citation>
    <scope>NUCLEOTIDE SEQUENCE [LARGE SCALE GENOMIC DNA]</scope>
    <source>
        <strain evidence="2 3">R7</strain>
    </source>
</reference>
<feature type="region of interest" description="Disordered" evidence="1">
    <location>
        <begin position="208"/>
        <end position="240"/>
    </location>
</feature>
<protein>
    <submittedName>
        <fullName evidence="2">Uncharacterized protein</fullName>
    </submittedName>
</protein>
<organism evidence="2 3">
    <name type="scientific">Streptomyces rimosus subsp. rimosus</name>
    <dbReference type="NCBI Taxonomy" id="132474"/>
    <lineage>
        <taxon>Bacteria</taxon>
        <taxon>Bacillati</taxon>
        <taxon>Actinomycetota</taxon>
        <taxon>Actinomycetes</taxon>
        <taxon>Kitasatosporales</taxon>
        <taxon>Streptomycetaceae</taxon>
        <taxon>Streptomyces</taxon>
    </lineage>
</organism>
<dbReference type="Proteomes" id="UP000829494">
    <property type="component" value="Chromosome"/>
</dbReference>